<evidence type="ECO:0000313" key="1">
    <source>
        <dbReference type="EMBL" id="KKN11690.1"/>
    </source>
</evidence>
<sequence>MADKKKGFKKGYTPWNAGLAMGVYGTPFYKTWVNMKTRCYNANSPDYKRYGGRGIEVCVRWKDSFVNFYLDMYSTYKKKLTLDRIDNNKNYSPDNCRWATRKEQARNTRNIDRAKKITFRGEAKTIREWAEKFGIKRTTLDARINIYGWSIENALGRA</sequence>
<name>A0A0F9MWN1_9ZZZZ</name>
<proteinExistence type="predicted"/>
<protein>
    <submittedName>
        <fullName evidence="1">Uncharacterized protein</fullName>
    </submittedName>
</protein>
<organism evidence="1">
    <name type="scientific">marine sediment metagenome</name>
    <dbReference type="NCBI Taxonomy" id="412755"/>
    <lineage>
        <taxon>unclassified sequences</taxon>
        <taxon>metagenomes</taxon>
        <taxon>ecological metagenomes</taxon>
    </lineage>
</organism>
<gene>
    <name evidence="1" type="ORF">LCGC14_1023970</name>
</gene>
<comment type="caution">
    <text evidence="1">The sequence shown here is derived from an EMBL/GenBank/DDBJ whole genome shotgun (WGS) entry which is preliminary data.</text>
</comment>
<accession>A0A0F9MWN1</accession>
<dbReference type="AlphaFoldDB" id="A0A0F9MWN1"/>
<reference evidence="1" key="1">
    <citation type="journal article" date="2015" name="Nature">
        <title>Complex archaea that bridge the gap between prokaryotes and eukaryotes.</title>
        <authorList>
            <person name="Spang A."/>
            <person name="Saw J.H."/>
            <person name="Jorgensen S.L."/>
            <person name="Zaremba-Niedzwiedzka K."/>
            <person name="Martijn J."/>
            <person name="Lind A.E."/>
            <person name="van Eijk R."/>
            <person name="Schleper C."/>
            <person name="Guy L."/>
            <person name="Ettema T.J."/>
        </authorList>
    </citation>
    <scope>NUCLEOTIDE SEQUENCE</scope>
</reference>
<dbReference type="EMBL" id="LAZR01004109">
    <property type="protein sequence ID" value="KKN11690.1"/>
    <property type="molecule type" value="Genomic_DNA"/>
</dbReference>